<dbReference type="GO" id="GO:0043565">
    <property type="term" value="F:sequence-specific DNA binding"/>
    <property type="evidence" value="ECO:0007669"/>
    <property type="project" value="InterPro"/>
</dbReference>
<evidence type="ECO:0000256" key="6">
    <source>
        <dbReference type="ARBA" id="ARBA00023015"/>
    </source>
</evidence>
<dbReference type="EC" id="2.7.13.3" evidence="2"/>
<dbReference type="Pfam" id="PF02518">
    <property type="entry name" value="HATPase_c"/>
    <property type="match status" value="1"/>
</dbReference>
<keyword evidence="15" id="KW-1185">Reference proteome</keyword>
<evidence type="ECO:0000256" key="8">
    <source>
        <dbReference type="ARBA" id="ARBA00023163"/>
    </source>
</evidence>
<dbReference type="InterPro" id="IPR015943">
    <property type="entry name" value="WD40/YVTN_repeat-like_dom_sf"/>
</dbReference>
<feature type="domain" description="Response regulatory" evidence="13">
    <location>
        <begin position="1141"/>
        <end position="1256"/>
    </location>
</feature>
<dbReference type="InterPro" id="IPR018060">
    <property type="entry name" value="HTH_AraC"/>
</dbReference>
<dbReference type="Gene3D" id="3.30.565.10">
    <property type="entry name" value="Histidine kinase-like ATPase, C-terminal domain"/>
    <property type="match status" value="1"/>
</dbReference>
<dbReference type="PROSITE" id="PS50109">
    <property type="entry name" value="HIS_KIN"/>
    <property type="match status" value="1"/>
</dbReference>
<dbReference type="PRINTS" id="PR00344">
    <property type="entry name" value="BCTRLSENSOR"/>
</dbReference>
<sequence>MLILKKRTILNYFVSLFLFVIGKFGLFKCVFYTYLKIILKPAFLKNFILHFILLLSFCLNGFSQEYAVKFLDISDGLSNNSVTTIYQDSDGFMWFGTYDGLNRYDGYNFKVYRNKINDKNSLAFNTIYNIEGDSKKNIWVGGANGACVFDKREAVFHPLAYVSKSNTTQILKDVVHQIRSVSKEQVLVASQNFGVLIYENGSYTGKSAGLERSNKLLFNYNATVLENDLKNNSCWVYVRNVGICQYNYNSKKLKVIYPLNMEVKCMRLSADAVLWLGTDEGLYSFNTRTNFLSSNYLPVNSTVSDIRIDKKKEMWVTTDGRGIYKVIGQSKKAVPYSLSKGRQLVKSNSIWSLHEDTSGNMWIGTLRGGISMIGNSPKYFRNIRYNVKDSDPAENFILSFCEDEKKNLWIGTDGAGLKYWNKKNNTYTIYSTTAASSHKISSNFITGIIRDNNNDIWLSTWAGGVNRINPATNTITQFSCYNPFTKQIEKNIWFVYKDNEGDIWASATNEGSLYLFDRAKNSFVLFNKTIDNLQCLVEASDGKFWGCNYTSLLAIDKKTKKYQKFLIGNPIRCIHEDKDKNLWLGTQEGGLVLFDRKTNTFKRLTTDDGLPSNTILRLLEDKSGNLWMSTYNGICRFDKKTKTFRNFSVNDGLQSNQFSFNAGLKLSTGEFLFGGINGFNSFFPQDIKEFNQKNNLLLTDFYLNNQPIEESKNELITEWDSGRIKEVKLPYDQTALSIEFVALDYNNADKINYAYYLEGWDDSWNYVGQARKANYARLAEGTYVFKVKTTNFRGGWNKEKSLITVIVSPPWYRSWWAYSFYLLAGAGMIYGYIRYNKNKEKLKFQVKIAELERAKEKEVAEKQSSMFTYISHEFRTPLSLIINPLKKAIKKGNVENSSSVSDLVIAHRNARRLLSLVDQLLLFRKAENDADELKMSVINVNNLCYEIHQCFVNQAKDKNIDYTFQIPENNIEIIGDYEKVEISLFNLISNAFKFTPVGGEISLHLSENQTDVIIEVLDSGTGIAPDDLETIFEKFKRVNSKVPVGGSSGFGIGLFIVRYFVEKHKGTVSCTSEIGKGSTFKLTFLKGQDHFEDLHISIVVPKLSPLVEELMTDDVEDIVEVSAQSVPDNELHKVMLTEKRTLLIVEDNTDIRNYLIQLFSETHIIYSADNGEEGLKLTKKHMPDLVISDIAMDVMDGLELCRKIKENSSLSHIPVILLTASKNPETHLQGISDGADDYITKPFDDDLLVARVESLLKSRSNLRTYFLDSITLKENTQKVPAEYQEILKKCIAVIEANIHKRDYTIKNFAAEMGMSHRTLYTKIKIISGQTLNAFIRSIRIRKAAMLMLTENMNIAQASVEVGFEDPKYFRQQFVKLFGMTPSEYIKKYKNSFNSDLNIIK</sequence>
<dbReference type="Pfam" id="PF07494">
    <property type="entry name" value="Reg_prop"/>
    <property type="match status" value="5"/>
</dbReference>
<gene>
    <name evidence="14" type="ORF">C8P67_10196</name>
</gene>
<dbReference type="InterPro" id="IPR011006">
    <property type="entry name" value="CheY-like_superfamily"/>
</dbReference>
<dbReference type="InterPro" id="IPR011110">
    <property type="entry name" value="Reg_prop"/>
</dbReference>
<keyword evidence="7" id="KW-0238">DNA-binding</keyword>
<dbReference type="InterPro" id="IPR005467">
    <property type="entry name" value="His_kinase_dom"/>
</dbReference>
<keyword evidence="10" id="KW-0472">Membrane</keyword>
<dbReference type="FunFam" id="2.60.40.10:FF:000791">
    <property type="entry name" value="Two-component system sensor histidine kinase/response regulator"/>
    <property type="match status" value="1"/>
</dbReference>
<dbReference type="PROSITE" id="PS50110">
    <property type="entry name" value="RESPONSE_REGULATORY"/>
    <property type="match status" value="1"/>
</dbReference>
<dbReference type="Proteomes" id="UP000257136">
    <property type="component" value="Unassembled WGS sequence"/>
</dbReference>
<keyword evidence="10" id="KW-0812">Transmembrane</keyword>
<dbReference type="SUPFAM" id="SSF52172">
    <property type="entry name" value="CheY-like"/>
    <property type="match status" value="1"/>
</dbReference>
<feature type="domain" description="Histidine kinase" evidence="12">
    <location>
        <begin position="869"/>
        <end position="1088"/>
    </location>
</feature>
<dbReference type="PROSITE" id="PS01124">
    <property type="entry name" value="HTH_ARAC_FAMILY_2"/>
    <property type="match status" value="1"/>
</dbReference>
<dbReference type="InterPro" id="IPR003594">
    <property type="entry name" value="HATPase_dom"/>
</dbReference>
<evidence type="ECO:0000259" key="11">
    <source>
        <dbReference type="PROSITE" id="PS01124"/>
    </source>
</evidence>
<dbReference type="CDD" id="cd00082">
    <property type="entry name" value="HisKA"/>
    <property type="match status" value="1"/>
</dbReference>
<dbReference type="SUPFAM" id="SSF46689">
    <property type="entry name" value="Homeodomain-like"/>
    <property type="match status" value="1"/>
</dbReference>
<keyword evidence="3 9" id="KW-0597">Phosphoprotein</keyword>
<keyword evidence="5" id="KW-0418">Kinase</keyword>
<dbReference type="Gene3D" id="1.10.10.60">
    <property type="entry name" value="Homeodomain-like"/>
    <property type="match status" value="1"/>
</dbReference>
<dbReference type="InterPro" id="IPR001789">
    <property type="entry name" value="Sig_transdc_resp-reg_receiver"/>
</dbReference>
<dbReference type="FunFam" id="3.30.565.10:FF:000006">
    <property type="entry name" value="Sensor histidine kinase WalK"/>
    <property type="match status" value="1"/>
</dbReference>
<dbReference type="Gene3D" id="2.130.10.10">
    <property type="entry name" value="YVTN repeat-like/Quinoprotein amine dehydrogenase"/>
    <property type="match status" value="2"/>
</dbReference>
<dbReference type="SUPFAM" id="SSF47384">
    <property type="entry name" value="Homodimeric domain of signal transducing histidine kinase"/>
    <property type="match status" value="1"/>
</dbReference>
<name>A0A3E0ETX5_9FLAO</name>
<evidence type="ECO:0000259" key="12">
    <source>
        <dbReference type="PROSITE" id="PS50109"/>
    </source>
</evidence>
<keyword evidence="10" id="KW-1133">Transmembrane helix</keyword>
<dbReference type="InterPro" id="IPR013783">
    <property type="entry name" value="Ig-like_fold"/>
</dbReference>
<proteinExistence type="predicted"/>
<dbReference type="InterPro" id="IPR004358">
    <property type="entry name" value="Sig_transdc_His_kin-like_C"/>
</dbReference>
<dbReference type="SUPFAM" id="SSF63829">
    <property type="entry name" value="Calcium-dependent phosphotriesterase"/>
    <property type="match status" value="2"/>
</dbReference>
<dbReference type="InterPro" id="IPR036890">
    <property type="entry name" value="HATPase_C_sf"/>
</dbReference>
<dbReference type="PANTHER" id="PTHR43547">
    <property type="entry name" value="TWO-COMPONENT HISTIDINE KINASE"/>
    <property type="match status" value="1"/>
</dbReference>
<dbReference type="InterPro" id="IPR036097">
    <property type="entry name" value="HisK_dim/P_sf"/>
</dbReference>
<dbReference type="SMART" id="SM00448">
    <property type="entry name" value="REC"/>
    <property type="match status" value="1"/>
</dbReference>
<dbReference type="SMART" id="SM00388">
    <property type="entry name" value="HisKA"/>
    <property type="match status" value="1"/>
</dbReference>
<evidence type="ECO:0000259" key="13">
    <source>
        <dbReference type="PROSITE" id="PS50110"/>
    </source>
</evidence>
<evidence type="ECO:0000256" key="3">
    <source>
        <dbReference type="ARBA" id="ARBA00022553"/>
    </source>
</evidence>
<dbReference type="SMART" id="SM00387">
    <property type="entry name" value="HATPase_c"/>
    <property type="match status" value="1"/>
</dbReference>
<feature type="transmembrane region" description="Helical" evidence="10">
    <location>
        <begin position="12"/>
        <end position="35"/>
    </location>
</feature>
<dbReference type="SMART" id="SM00342">
    <property type="entry name" value="HTH_ARAC"/>
    <property type="match status" value="1"/>
</dbReference>
<dbReference type="Gene3D" id="2.60.40.10">
    <property type="entry name" value="Immunoglobulins"/>
    <property type="match status" value="1"/>
</dbReference>
<dbReference type="Pfam" id="PF07495">
    <property type="entry name" value="Y_Y_Y"/>
    <property type="match status" value="1"/>
</dbReference>
<dbReference type="InterPro" id="IPR003661">
    <property type="entry name" value="HisK_dim/P_dom"/>
</dbReference>
<protein>
    <recommendedName>
        <fullName evidence="2">histidine kinase</fullName>
        <ecNumber evidence="2">2.7.13.3</ecNumber>
    </recommendedName>
</protein>
<evidence type="ECO:0000256" key="7">
    <source>
        <dbReference type="ARBA" id="ARBA00023125"/>
    </source>
</evidence>
<dbReference type="InterPro" id="IPR011123">
    <property type="entry name" value="Y_Y_Y"/>
</dbReference>
<comment type="catalytic activity">
    <reaction evidence="1">
        <text>ATP + protein L-histidine = ADP + protein N-phospho-L-histidine.</text>
        <dbReference type="EC" id="2.7.13.3"/>
    </reaction>
</comment>
<dbReference type="Gene3D" id="3.40.50.2300">
    <property type="match status" value="1"/>
</dbReference>
<evidence type="ECO:0000256" key="2">
    <source>
        <dbReference type="ARBA" id="ARBA00012438"/>
    </source>
</evidence>
<feature type="modified residue" description="4-aspartylphosphate" evidence="9">
    <location>
        <position position="1189"/>
    </location>
</feature>
<dbReference type="PANTHER" id="PTHR43547:SF2">
    <property type="entry name" value="HYBRID SIGNAL TRANSDUCTION HISTIDINE KINASE C"/>
    <property type="match status" value="1"/>
</dbReference>
<organism evidence="14 15">
    <name type="scientific">Flavobacterium aquicola</name>
    <dbReference type="NCBI Taxonomy" id="1682742"/>
    <lineage>
        <taxon>Bacteria</taxon>
        <taxon>Pseudomonadati</taxon>
        <taxon>Bacteroidota</taxon>
        <taxon>Flavobacteriia</taxon>
        <taxon>Flavobacteriales</taxon>
        <taxon>Flavobacteriaceae</taxon>
        <taxon>Flavobacterium</taxon>
    </lineage>
</organism>
<evidence type="ECO:0000313" key="15">
    <source>
        <dbReference type="Proteomes" id="UP000257136"/>
    </source>
</evidence>
<evidence type="ECO:0000256" key="9">
    <source>
        <dbReference type="PROSITE-ProRule" id="PRU00169"/>
    </source>
</evidence>
<evidence type="ECO:0000256" key="4">
    <source>
        <dbReference type="ARBA" id="ARBA00022679"/>
    </source>
</evidence>
<dbReference type="Pfam" id="PF00072">
    <property type="entry name" value="Response_reg"/>
    <property type="match status" value="1"/>
</dbReference>
<dbReference type="Gene3D" id="1.10.287.130">
    <property type="match status" value="1"/>
</dbReference>
<dbReference type="Pfam" id="PF00512">
    <property type="entry name" value="HisKA"/>
    <property type="match status" value="1"/>
</dbReference>
<keyword evidence="8" id="KW-0804">Transcription</keyword>
<evidence type="ECO:0000256" key="10">
    <source>
        <dbReference type="SAM" id="Phobius"/>
    </source>
</evidence>
<comment type="caution">
    <text evidence="14">The sequence shown here is derived from an EMBL/GenBank/DDBJ whole genome shotgun (WGS) entry which is preliminary data.</text>
</comment>
<dbReference type="GO" id="GO:0000155">
    <property type="term" value="F:phosphorelay sensor kinase activity"/>
    <property type="evidence" value="ECO:0007669"/>
    <property type="project" value="InterPro"/>
</dbReference>
<keyword evidence="4" id="KW-0808">Transferase</keyword>
<evidence type="ECO:0000256" key="1">
    <source>
        <dbReference type="ARBA" id="ARBA00000085"/>
    </source>
</evidence>
<keyword evidence="6" id="KW-0805">Transcription regulation</keyword>
<dbReference type="Pfam" id="PF12833">
    <property type="entry name" value="HTH_18"/>
    <property type="match status" value="1"/>
</dbReference>
<reference evidence="14 15" key="1">
    <citation type="submission" date="2018-08" db="EMBL/GenBank/DDBJ databases">
        <title>Genomic Encyclopedia of Archaeal and Bacterial Type Strains, Phase II (KMG-II): from individual species to whole genera.</title>
        <authorList>
            <person name="Goeker M."/>
        </authorList>
    </citation>
    <scope>NUCLEOTIDE SEQUENCE [LARGE SCALE GENOMIC DNA]</scope>
    <source>
        <strain evidence="14 15">DSM 100880</strain>
    </source>
</reference>
<evidence type="ECO:0000256" key="5">
    <source>
        <dbReference type="ARBA" id="ARBA00022777"/>
    </source>
</evidence>
<feature type="domain" description="HTH araC/xylS-type" evidence="11">
    <location>
        <begin position="1288"/>
        <end position="1387"/>
    </location>
</feature>
<dbReference type="PROSITE" id="PS00041">
    <property type="entry name" value="HTH_ARAC_FAMILY_1"/>
    <property type="match status" value="1"/>
</dbReference>
<dbReference type="SUPFAM" id="SSF55874">
    <property type="entry name" value="ATPase domain of HSP90 chaperone/DNA topoisomerase II/histidine kinase"/>
    <property type="match status" value="1"/>
</dbReference>
<evidence type="ECO:0000313" key="14">
    <source>
        <dbReference type="EMBL" id="REH01618.1"/>
    </source>
</evidence>
<accession>A0A3E0ETX5</accession>
<dbReference type="EMBL" id="QUNI01000001">
    <property type="protein sequence ID" value="REH01618.1"/>
    <property type="molecule type" value="Genomic_DNA"/>
</dbReference>
<dbReference type="InterPro" id="IPR009057">
    <property type="entry name" value="Homeodomain-like_sf"/>
</dbReference>
<dbReference type="InterPro" id="IPR018062">
    <property type="entry name" value="HTH_AraC-typ_CS"/>
</dbReference>
<dbReference type="GO" id="GO:0003700">
    <property type="term" value="F:DNA-binding transcription factor activity"/>
    <property type="evidence" value="ECO:0007669"/>
    <property type="project" value="InterPro"/>
</dbReference>